<organism evidence="2 3">
    <name type="scientific">Tistrella arctica</name>
    <dbReference type="NCBI Taxonomy" id="3133430"/>
    <lineage>
        <taxon>Bacteria</taxon>
        <taxon>Pseudomonadati</taxon>
        <taxon>Pseudomonadota</taxon>
        <taxon>Alphaproteobacteria</taxon>
        <taxon>Geminicoccales</taxon>
        <taxon>Geminicoccaceae</taxon>
        <taxon>Tistrella</taxon>
    </lineage>
</organism>
<comment type="caution">
    <text evidence="2">The sequence shown here is derived from an EMBL/GenBank/DDBJ whole genome shotgun (WGS) entry which is preliminary data.</text>
</comment>
<evidence type="ECO:0000313" key="3">
    <source>
        <dbReference type="Proteomes" id="UP001413721"/>
    </source>
</evidence>
<evidence type="ECO:0000313" key="2">
    <source>
        <dbReference type="EMBL" id="MEN2986835.1"/>
    </source>
</evidence>
<name>A0ABU9YDH9_9PROT</name>
<accession>A0ABU9YDH9</accession>
<feature type="domain" description="HTH araC/xylS-type" evidence="1">
    <location>
        <begin position="45"/>
        <end position="71"/>
    </location>
</feature>
<sequence length="71" mass="7437">MATIGGAARHAVTARHHEDTGIDESFVADCGRTEWSARAAAPGATVSAIANALGYINLGEFARSYRDRFGA</sequence>
<proteinExistence type="predicted"/>
<reference evidence="2 3" key="1">
    <citation type="submission" date="2024-03" db="EMBL/GenBank/DDBJ databases">
        <title>High-quality draft genome sequencing of Tistrella sp. BH-R2-4.</title>
        <authorList>
            <person name="Dong C."/>
        </authorList>
    </citation>
    <scope>NUCLEOTIDE SEQUENCE [LARGE SCALE GENOMIC DNA]</scope>
    <source>
        <strain evidence="2 3">BH-R2-4</strain>
    </source>
</reference>
<dbReference type="PROSITE" id="PS01124">
    <property type="entry name" value="HTH_ARAC_FAMILY_2"/>
    <property type="match status" value="1"/>
</dbReference>
<dbReference type="EMBL" id="JBBKTW010000001">
    <property type="protein sequence ID" value="MEN2986835.1"/>
    <property type="molecule type" value="Genomic_DNA"/>
</dbReference>
<evidence type="ECO:0000259" key="1">
    <source>
        <dbReference type="PROSITE" id="PS01124"/>
    </source>
</evidence>
<dbReference type="Proteomes" id="UP001413721">
    <property type="component" value="Unassembled WGS sequence"/>
</dbReference>
<dbReference type="RefSeq" id="WP_345930932.1">
    <property type="nucleotide sequence ID" value="NZ_JBBKTV010000001.1"/>
</dbReference>
<keyword evidence="3" id="KW-1185">Reference proteome</keyword>
<protein>
    <recommendedName>
        <fullName evidence="1">HTH araC/xylS-type domain-containing protein</fullName>
    </recommendedName>
</protein>
<dbReference type="InterPro" id="IPR018060">
    <property type="entry name" value="HTH_AraC"/>
</dbReference>
<gene>
    <name evidence="2" type="ORF">WG926_00865</name>
</gene>